<dbReference type="OrthoDB" id="9799092at2"/>
<comment type="caution">
    <text evidence="1">The sequence shown here is derived from an EMBL/GenBank/DDBJ whole genome shotgun (WGS) entry which is preliminary data.</text>
</comment>
<dbReference type="AlphaFoldDB" id="A0A543IU30"/>
<dbReference type="SUPFAM" id="SSF81301">
    <property type="entry name" value="Nucleotidyltransferase"/>
    <property type="match status" value="1"/>
</dbReference>
<dbReference type="Pfam" id="PF04229">
    <property type="entry name" value="GrpB"/>
    <property type="match status" value="1"/>
</dbReference>
<dbReference type="Gene3D" id="3.30.460.10">
    <property type="entry name" value="Beta Polymerase, domain 2"/>
    <property type="match status" value="1"/>
</dbReference>
<evidence type="ECO:0000313" key="1">
    <source>
        <dbReference type="EMBL" id="TQM74079.1"/>
    </source>
</evidence>
<dbReference type="InterPro" id="IPR007344">
    <property type="entry name" value="GrpB/CoaE"/>
</dbReference>
<keyword evidence="2" id="KW-1185">Reference proteome</keyword>
<reference evidence="1 2" key="1">
    <citation type="submission" date="2019-06" db="EMBL/GenBank/DDBJ databases">
        <title>Sequencing the genomes of 1000 actinobacteria strains.</title>
        <authorList>
            <person name="Klenk H.-P."/>
        </authorList>
    </citation>
    <scope>NUCLEOTIDE SEQUENCE [LARGE SCALE GENOMIC DNA]</scope>
    <source>
        <strain evidence="1 2">DSM 43186</strain>
    </source>
</reference>
<dbReference type="RefSeq" id="WP_142258302.1">
    <property type="nucleotide sequence ID" value="NZ_BMPV01000006.1"/>
</dbReference>
<dbReference type="Proteomes" id="UP000319213">
    <property type="component" value="Unassembled WGS sequence"/>
</dbReference>
<dbReference type="PANTHER" id="PTHR34822:SF1">
    <property type="entry name" value="GRPB FAMILY PROTEIN"/>
    <property type="match status" value="1"/>
</dbReference>
<gene>
    <name evidence="1" type="ORF">FHX40_0741</name>
</gene>
<dbReference type="GO" id="GO:0016740">
    <property type="term" value="F:transferase activity"/>
    <property type="evidence" value="ECO:0007669"/>
    <property type="project" value="UniProtKB-KW"/>
</dbReference>
<protein>
    <submittedName>
        <fullName evidence="1">GrpB-like predicted nucleotidyltransferase (UPF0157 family)</fullName>
    </submittedName>
</protein>
<dbReference type="EMBL" id="VFPQ01000001">
    <property type="protein sequence ID" value="TQM74079.1"/>
    <property type="molecule type" value="Genomic_DNA"/>
</dbReference>
<evidence type="ECO:0000313" key="2">
    <source>
        <dbReference type="Proteomes" id="UP000319213"/>
    </source>
</evidence>
<proteinExistence type="predicted"/>
<keyword evidence="1" id="KW-0808">Transferase</keyword>
<accession>A0A543IU30</accession>
<dbReference type="PANTHER" id="PTHR34822">
    <property type="entry name" value="GRPB DOMAIN PROTEIN (AFU_ORTHOLOGUE AFUA_1G01530)"/>
    <property type="match status" value="1"/>
</dbReference>
<name>A0A543IU30_9ACTN</name>
<dbReference type="InterPro" id="IPR043519">
    <property type="entry name" value="NT_sf"/>
</dbReference>
<organism evidence="1 2">
    <name type="scientific">Thermopolyspora flexuosa</name>
    <dbReference type="NCBI Taxonomy" id="103836"/>
    <lineage>
        <taxon>Bacteria</taxon>
        <taxon>Bacillati</taxon>
        <taxon>Actinomycetota</taxon>
        <taxon>Actinomycetes</taxon>
        <taxon>Streptosporangiales</taxon>
        <taxon>Streptosporangiaceae</taxon>
        <taxon>Thermopolyspora</taxon>
    </lineage>
</organism>
<sequence length="187" mass="19958">MILVVDHDPAWPARFEALRKEYGEAMRAAGVPVIAIEHVGSTAVPGLAAKPIIDCDIVVAEEHVEAASNVLVGLGFTPLGERGIPQRWAFQEPERLAPTHTYVVVDGSLALRNHLAVRDTLRADPELRARYAEAKKRAARTAATIDDYIQGKNAAVQAILAAAGLTEAERATIDAQQFPAPDGLPAG</sequence>